<feature type="compositionally biased region" description="Polar residues" evidence="11">
    <location>
        <begin position="16"/>
        <end position="27"/>
    </location>
</feature>
<keyword evidence="2" id="KW-0479">Metal-binding</keyword>
<keyword evidence="7" id="KW-0804">Transcription</keyword>
<feature type="region of interest" description="Disordered" evidence="11">
    <location>
        <begin position="1718"/>
        <end position="1745"/>
    </location>
</feature>
<dbReference type="InterPro" id="IPR019786">
    <property type="entry name" value="Zinc_finger_PHD-type_CS"/>
</dbReference>
<dbReference type="Pfam" id="PF00628">
    <property type="entry name" value="PHD"/>
    <property type="match status" value="3"/>
</dbReference>
<feature type="region of interest" description="Disordered" evidence="11">
    <location>
        <begin position="2145"/>
        <end position="2174"/>
    </location>
</feature>
<keyword evidence="5" id="KW-0805">Transcription regulation</keyword>
<keyword evidence="8" id="KW-0539">Nucleus</keyword>
<evidence type="ECO:0000256" key="3">
    <source>
        <dbReference type="ARBA" id="ARBA00022771"/>
    </source>
</evidence>
<evidence type="ECO:0000259" key="13">
    <source>
        <dbReference type="PROSITE" id="PS50016"/>
    </source>
</evidence>
<feature type="compositionally biased region" description="Polar residues" evidence="11">
    <location>
        <begin position="1134"/>
        <end position="1147"/>
    </location>
</feature>
<dbReference type="Pfam" id="PF00439">
    <property type="entry name" value="Bromodomain"/>
    <property type="match status" value="1"/>
</dbReference>
<feature type="domain" description="Bromo" evidence="12">
    <location>
        <begin position="2463"/>
        <end position="2514"/>
    </location>
</feature>
<feature type="compositionally biased region" description="Basic and acidic residues" evidence="11">
    <location>
        <begin position="1426"/>
        <end position="1482"/>
    </location>
</feature>
<evidence type="ECO:0000259" key="12">
    <source>
        <dbReference type="PROSITE" id="PS50014"/>
    </source>
</evidence>
<feature type="region of interest" description="Disordered" evidence="11">
    <location>
        <begin position="1405"/>
        <end position="1512"/>
    </location>
</feature>
<dbReference type="SUPFAM" id="SSF57903">
    <property type="entry name" value="FYVE/PHD zinc finger"/>
    <property type="match status" value="3"/>
</dbReference>
<evidence type="ECO:0000313" key="16">
    <source>
        <dbReference type="EMBL" id="CAC5424118.1"/>
    </source>
</evidence>
<dbReference type="InterPro" id="IPR013083">
    <property type="entry name" value="Znf_RING/FYVE/PHD"/>
</dbReference>
<dbReference type="CDD" id="cd15560">
    <property type="entry name" value="PHD2_3_BPTF"/>
    <property type="match status" value="2"/>
</dbReference>
<dbReference type="SUPFAM" id="SSF47370">
    <property type="entry name" value="Bromodomain"/>
    <property type="match status" value="1"/>
</dbReference>
<evidence type="ECO:0000256" key="6">
    <source>
        <dbReference type="ARBA" id="ARBA00023117"/>
    </source>
</evidence>
<dbReference type="InterPro" id="IPR018501">
    <property type="entry name" value="DDT_dom"/>
</dbReference>
<dbReference type="GO" id="GO:0006357">
    <property type="term" value="P:regulation of transcription by RNA polymerase II"/>
    <property type="evidence" value="ECO:0007669"/>
    <property type="project" value="InterPro"/>
</dbReference>
<dbReference type="GO" id="GO:0016589">
    <property type="term" value="C:NURF complex"/>
    <property type="evidence" value="ECO:0007669"/>
    <property type="project" value="InterPro"/>
</dbReference>
<dbReference type="SMART" id="SM00297">
    <property type="entry name" value="BROMO"/>
    <property type="match status" value="1"/>
</dbReference>
<sequence length="2538" mass="284931">MSTRGRRARGRPPKTPLSSNRPRTSINFLRKPKALQNKDESNNSSRCSTPISIPGTPTRKNNRFGTRESSSRGRTFISRVTYDDEVDEASRSSMVSEDGVIDDFETKSDLSDDSFEESDSDFSDDSLSTVASSVGRRHFLIRRPVSPDIDDESEIPSLILPSSSNDLTIPNDYLMQCLSIYEVLRHYRTILRLSPFSFEDFCAALLSEELCILLTEIHITLLRSLIREEDGNNTTFGPQDTKDSVNIALFHIDSFTWSELVRSYLDSDRHSDTDSDYEEAIKSLEIPDYPFVQLPERMKVLKILTDLFLGSNSVREEILNEGNIQYDDHCRACHKLGDLLCCETCSAVYHLTCVEPALEEVPDEDWVCSICKAHKIKGVTDCISEAEKSGLLCRQEPIGYDRHRRKYWFLIRRIIVESENDVWYYSTKYQIDELLEVLDKNKYERDLVMFINEMREEIVRQMMITEELTNASKGTRKSAIDMEIANLTKVQSERVIQKEQEEKDRKAKEEEDKRKAEEDKKKAEEDEKRMELEKQNQEEKVESMEVAEEVSVTTTTTSSSNSFTSETEIDDQTKVSIEKTEVSQTTTTTSVKTVTSSTTVISTSSSGTCDTKPESATTSNGAKIIKITPEMSVEIFKNANANSSGKGSDSTDKSEPTGDKKEENKTIMNVQSLIPNVKSTILKVQDDSSTPQKQTVKPTIFKVQDDSGTSQKQTRTVLIVNREGNKVTLAVSKQSITAADQNTPTTAMSLSQSINNALTSVTSSESRKIITRSKTGSLTPKTFTDSVTSTTTSKSISKSGSDDLLVINKEGDITRITRSKSSVWSLQSHQYFKLGMECSFKNYSNQYSTNTLALNKHQHNEERDKKRFLSHKFSLTPISEFKWGGSCNGRKTVVLQTLVTSITNLESNLPSALLHPNWPLHRQSWANAVQLCRTPSDFGLALSILESCMKPVVFNPVWTEALGHSKLLKITATDREELKKKEKEIRKRKEEEEDARPLVWIKYTLGLKHQVWKQKGEEYRVTGGQGWCWRSKTRSYKCVPQDTVGLRSVAKKLQARKRKSEKDGISVSNTDDQSVSIKTEVKEEVEVKTEVKEENMEVDKEKTEIVVKSETPSVDSPDSKEIKTEIKTEPPSVVESQGGETSCVENSGNESIEMCNTDEQKVETMECDMGESSEVKEERDIDIDIKSSPIKNEKDIDIESNSPVKKLDVENGSPVKKSELDVILVAPKKHRSESAFVKKLEVETVEENDEKKVISVGNKNHTVTINMAASKLRPPILHIDTLDVSKALNERSFYDKITKPYAKLDMLLAKRIKQDEIETKQRQALQQQINWKLKVQLSPGSKDDDNETGNKEKTDTDESDHDISLHHDDTSPYTCYSYLCRGQGKSMCYSPLCIHNRSLEEELTTGLEDSTHKMEEDEDVDVEGDKDEKKDEECGKDGEKNEDKMDVDVISTEDGKTEVKMEVEVGEEKTNLNSSNEEKKDVSSVSKTPKPNSDSKNGDVKQKSAVNSTIPPLLQNKKNPFFTTAQLALKQAIEKMSIDELRTKMPPVRSTKHEIKLIKYSRFGQKVNKKKANLPQCHKFLTPSGKRTMFALEKHDLRKLARKAGKTETKAFNYNCKMNNVNWIYPCPRPIFKTAWKYRTQTVKTFGSVALQLRIMYVCLRWDDISIKPPVGGTNTVSTESEITTTELLKRRDVGPHMLRSEFLVRKIVVPLGITSQPKEKYTPQRSGLRERKRAESPKHTEPSVTEVWTPEEELEIWEIKQFGEKLAKQRAALTEKVQPKSLLSPSVTSAISSTTPNQLVKVQLPKTTIQIQPTARLTLAPKPGLVATTNTTIAVNAVRPANANPSNPGGQVQNLQIIQGPSGQLQVRGLLPGQQIIRLPDGRLQLLTMPQNQQTTQATTQVSSTPQIAVQKPTSILVNSQSSALPTAGSTPQLVITSNQATLTSPSRVLIPSSQLQSNVSGSAGVVLAKPMTVATAATQIRQPGQITVVSQAATPGQIGLTGSPMKTITVARPATASASIAKIGGTPVIISQSGGSTALSVASATSLTNAASSAIRQVIMTTPQSTPQQHYFRQDSSRLGSNKSFSKFNHNRPALPVSAAGNTKYAVTPQVVQQVVRQALMQNQTPEIQAKLLAMQRSMVAKPPTPTITTISQPMDDDMDEDSMSSFDSSVEEYKPKFGKTTEVSKESREDQMRKMVCNQVIRSIVDKIERKEKEAMRKVKKQELEDEKHKKLLAAKLQQALFKHKEIVKKDILKKRALMEKNLQQDIQLEVAAELKKRPVQQQIPTKQLKVTHGITQQTIQTPIQDVPPLQPPPSKRKKQKVISTGGGRALNPKEKLYCVCRTPYDDTKFYIGCDLCSNWFHGGCVGISEGKAKTVDSYTCPDCKRQQENTTEELYCLCKTPYDESQFYIGCDRCQDWFHGKCVGISEKEASSLDVYLCPKCKQQDKEDPLSSKILTDSDYEQLKRLVKNLTTVERRIQNRHYVKLIEFIKDITKIFDNCRLYNTPDTPFYQCAEVLDTFFGQRIKALKGRLGSK</sequence>
<keyword evidence="3 10" id="KW-0863">Zinc-finger</keyword>
<reference evidence="16 17" key="1">
    <citation type="submission" date="2020-06" db="EMBL/GenBank/DDBJ databases">
        <authorList>
            <person name="Li R."/>
            <person name="Bekaert M."/>
        </authorList>
    </citation>
    <scope>NUCLEOTIDE SEQUENCE [LARGE SCALE GENOMIC DNA]</scope>
    <source>
        <strain evidence="17">wild</strain>
    </source>
</reference>
<evidence type="ECO:0000259" key="15">
    <source>
        <dbReference type="PROSITE" id="PS50827"/>
    </source>
</evidence>
<evidence type="ECO:0000259" key="14">
    <source>
        <dbReference type="PROSITE" id="PS50064"/>
    </source>
</evidence>
<evidence type="ECO:0000256" key="7">
    <source>
        <dbReference type="ARBA" id="ARBA00023163"/>
    </source>
</evidence>
<evidence type="ECO:0000256" key="2">
    <source>
        <dbReference type="ARBA" id="ARBA00022723"/>
    </source>
</evidence>
<feature type="compositionally biased region" description="Basic and acidic residues" evidence="11">
    <location>
        <begin position="1348"/>
        <end position="1367"/>
    </location>
</feature>
<evidence type="ECO:0000256" key="1">
    <source>
        <dbReference type="ARBA" id="ARBA00004123"/>
    </source>
</evidence>
<dbReference type="PROSITE" id="PS50016">
    <property type="entry name" value="ZF_PHD_2"/>
    <property type="match status" value="2"/>
</dbReference>
<proteinExistence type="predicted"/>
<keyword evidence="6 9" id="KW-0103">Bromodomain</keyword>
<dbReference type="InterPro" id="IPR001510">
    <property type="entry name" value="Znf_PARP"/>
</dbReference>
<evidence type="ECO:0000256" key="5">
    <source>
        <dbReference type="ARBA" id="ARBA00023015"/>
    </source>
</evidence>
<evidence type="ECO:0000256" key="8">
    <source>
        <dbReference type="ARBA" id="ARBA00023242"/>
    </source>
</evidence>
<evidence type="ECO:0000313" key="17">
    <source>
        <dbReference type="Proteomes" id="UP000507470"/>
    </source>
</evidence>
<name>A0A6J8EU70_MYTCO</name>
<dbReference type="InterPro" id="IPR028941">
    <property type="entry name" value="WHIM2_dom"/>
</dbReference>
<feature type="region of interest" description="Disordered" evidence="11">
    <location>
        <begin position="1102"/>
        <end position="1147"/>
    </location>
</feature>
<dbReference type="InterPro" id="IPR001965">
    <property type="entry name" value="Znf_PHD"/>
</dbReference>
<dbReference type="PROSITE" id="PS50014">
    <property type="entry name" value="BROMODOMAIN_2"/>
    <property type="match status" value="1"/>
</dbReference>
<dbReference type="Pfam" id="PF15613">
    <property type="entry name" value="WSD"/>
    <property type="match status" value="1"/>
</dbReference>
<dbReference type="Gene3D" id="1.20.920.10">
    <property type="entry name" value="Bromodomain-like"/>
    <property type="match status" value="1"/>
</dbReference>
<evidence type="ECO:0000256" key="11">
    <source>
        <dbReference type="SAM" id="MobiDB-lite"/>
    </source>
</evidence>
<dbReference type="InterPro" id="IPR001487">
    <property type="entry name" value="Bromodomain"/>
</dbReference>
<dbReference type="PANTHER" id="PTHR45975">
    <property type="entry name" value="NUCLEOSOME-REMODELING FACTOR SUBUNIT BPTF"/>
    <property type="match status" value="1"/>
</dbReference>
<dbReference type="InterPro" id="IPR036427">
    <property type="entry name" value="Bromodomain-like_sf"/>
</dbReference>
<dbReference type="Proteomes" id="UP000507470">
    <property type="component" value="Unassembled WGS sequence"/>
</dbReference>
<feature type="region of interest" description="Disordered" evidence="11">
    <location>
        <begin position="492"/>
        <end position="546"/>
    </location>
</feature>
<dbReference type="CDD" id="cd22249">
    <property type="entry name" value="UDM1_RNF168_RNF169-like"/>
    <property type="match status" value="1"/>
</dbReference>
<feature type="region of interest" description="Disordered" evidence="11">
    <location>
        <begin position="88"/>
        <end position="122"/>
    </location>
</feature>
<feature type="compositionally biased region" description="Basic and acidic residues" evidence="11">
    <location>
        <begin position="649"/>
        <end position="665"/>
    </location>
</feature>
<feature type="region of interest" description="Disordered" evidence="11">
    <location>
        <begin position="1335"/>
        <end position="1367"/>
    </location>
</feature>
<dbReference type="GO" id="GO:0008270">
    <property type="term" value="F:zinc ion binding"/>
    <property type="evidence" value="ECO:0007669"/>
    <property type="project" value="UniProtKB-KW"/>
</dbReference>
<evidence type="ECO:0000256" key="4">
    <source>
        <dbReference type="ARBA" id="ARBA00022833"/>
    </source>
</evidence>
<dbReference type="EMBL" id="CACVKT020009961">
    <property type="protein sequence ID" value="CAC5424118.1"/>
    <property type="molecule type" value="Genomic_DNA"/>
</dbReference>
<feature type="compositionally biased region" description="Basic and acidic residues" evidence="11">
    <location>
        <begin position="1117"/>
        <end position="1128"/>
    </location>
</feature>
<comment type="subcellular location">
    <subcellularLocation>
        <location evidence="1">Nucleus</location>
    </subcellularLocation>
</comment>
<feature type="compositionally biased region" description="Acidic residues" evidence="11">
    <location>
        <begin position="1416"/>
        <end position="1425"/>
    </location>
</feature>
<feature type="compositionally biased region" description="Basic and acidic residues" evidence="11">
    <location>
        <begin position="1718"/>
        <end position="1742"/>
    </location>
</feature>
<dbReference type="PROSITE" id="PS50064">
    <property type="entry name" value="ZF_PARP_2"/>
    <property type="match status" value="1"/>
</dbReference>
<dbReference type="Pfam" id="PF02791">
    <property type="entry name" value="DDT"/>
    <property type="match status" value="1"/>
</dbReference>
<dbReference type="InterPro" id="IPR019787">
    <property type="entry name" value="Znf_PHD-finger"/>
</dbReference>
<dbReference type="OrthoDB" id="784962at2759"/>
<feature type="compositionally biased region" description="Polar residues" evidence="11">
    <location>
        <begin position="1483"/>
        <end position="1495"/>
    </location>
</feature>
<feature type="compositionally biased region" description="Basic residues" evidence="11">
    <location>
        <begin position="1"/>
        <end position="12"/>
    </location>
</feature>
<feature type="region of interest" description="Disordered" evidence="11">
    <location>
        <begin position="551"/>
        <end position="570"/>
    </location>
</feature>
<feature type="region of interest" description="Disordered" evidence="11">
    <location>
        <begin position="639"/>
        <end position="665"/>
    </location>
</feature>
<dbReference type="PROSITE" id="PS50827">
    <property type="entry name" value="DDT"/>
    <property type="match status" value="1"/>
</dbReference>
<dbReference type="GO" id="GO:0000978">
    <property type="term" value="F:RNA polymerase II cis-regulatory region sequence-specific DNA binding"/>
    <property type="evidence" value="ECO:0007669"/>
    <property type="project" value="TreeGrafter"/>
</dbReference>
<feature type="domain" description="PHD-type" evidence="13">
    <location>
        <begin position="327"/>
        <end position="374"/>
    </location>
</feature>
<gene>
    <name evidence="16" type="ORF">MCOR_56051</name>
</gene>
<dbReference type="FunFam" id="3.30.40.10:FF:000048">
    <property type="entry name" value="nucleosome-remodeling factor subunit BPTF isoform X1"/>
    <property type="match status" value="2"/>
</dbReference>
<dbReference type="PROSITE" id="PS01359">
    <property type="entry name" value="ZF_PHD_1"/>
    <property type="match status" value="1"/>
</dbReference>
<evidence type="ECO:0000256" key="10">
    <source>
        <dbReference type="PROSITE-ProRule" id="PRU00146"/>
    </source>
</evidence>
<evidence type="ECO:0000256" key="9">
    <source>
        <dbReference type="PROSITE-ProRule" id="PRU00035"/>
    </source>
</evidence>
<protein>
    <submittedName>
        <fullName evidence="16">BPTF</fullName>
    </submittedName>
</protein>
<dbReference type="Gene3D" id="3.30.40.10">
    <property type="entry name" value="Zinc/RING finger domain, C3HC4 (zinc finger)"/>
    <property type="match status" value="3"/>
</dbReference>
<keyword evidence="4" id="KW-0862">Zinc</keyword>
<organism evidence="16 17">
    <name type="scientific">Mytilus coruscus</name>
    <name type="common">Sea mussel</name>
    <dbReference type="NCBI Taxonomy" id="42192"/>
    <lineage>
        <taxon>Eukaryota</taxon>
        <taxon>Metazoa</taxon>
        <taxon>Spiralia</taxon>
        <taxon>Lophotrochozoa</taxon>
        <taxon>Mollusca</taxon>
        <taxon>Bivalvia</taxon>
        <taxon>Autobranchia</taxon>
        <taxon>Pteriomorphia</taxon>
        <taxon>Mytilida</taxon>
        <taxon>Mytiloidea</taxon>
        <taxon>Mytilidae</taxon>
        <taxon>Mytilinae</taxon>
        <taxon>Mytilus</taxon>
    </lineage>
</organism>
<accession>A0A6J8EU70</accession>
<dbReference type="SMART" id="SM00249">
    <property type="entry name" value="PHD"/>
    <property type="match status" value="3"/>
</dbReference>
<feature type="domain" description="PHD-type" evidence="13">
    <location>
        <begin position="2381"/>
        <end position="2448"/>
    </location>
</feature>
<feature type="compositionally biased region" description="Basic and acidic residues" evidence="11">
    <location>
        <begin position="492"/>
        <end position="543"/>
    </location>
</feature>
<keyword evidence="17" id="KW-1185">Reference proteome</keyword>
<feature type="region of interest" description="Disordered" evidence="11">
    <location>
        <begin position="2306"/>
        <end position="2328"/>
    </location>
</feature>
<dbReference type="CDD" id="cd15559">
    <property type="entry name" value="PHD1_BPTF"/>
    <property type="match status" value="1"/>
</dbReference>
<dbReference type="PANTHER" id="PTHR45975:SF2">
    <property type="entry name" value="NUCLEOSOME-REMODELING FACTOR SUBUNIT BPTF"/>
    <property type="match status" value="1"/>
</dbReference>
<dbReference type="PRINTS" id="PR00503">
    <property type="entry name" value="BROMODOMAIN"/>
</dbReference>
<dbReference type="InterPro" id="IPR038028">
    <property type="entry name" value="BPTF"/>
</dbReference>
<feature type="domain" description="PARP-type" evidence="14">
    <location>
        <begin position="2383"/>
        <end position="2475"/>
    </location>
</feature>
<feature type="compositionally biased region" description="Low complexity" evidence="11">
    <location>
        <begin position="551"/>
        <end position="566"/>
    </location>
</feature>
<feature type="region of interest" description="Disordered" evidence="11">
    <location>
        <begin position="1"/>
        <end position="72"/>
    </location>
</feature>
<dbReference type="SMART" id="SM00571">
    <property type="entry name" value="DDT"/>
    <property type="match status" value="1"/>
</dbReference>
<dbReference type="InterPro" id="IPR011011">
    <property type="entry name" value="Znf_FYVE_PHD"/>
</dbReference>
<feature type="compositionally biased region" description="Polar residues" evidence="11">
    <location>
        <begin position="42"/>
        <end position="51"/>
    </location>
</feature>
<feature type="compositionally biased region" description="Acidic residues" evidence="11">
    <location>
        <begin position="111"/>
        <end position="122"/>
    </location>
</feature>
<feature type="domain" description="DDT" evidence="15">
    <location>
        <begin position="171"/>
        <end position="231"/>
    </location>
</feature>